<dbReference type="InterPro" id="IPR019188">
    <property type="entry name" value="SNAPC1"/>
</dbReference>
<dbReference type="GO" id="GO:0043565">
    <property type="term" value="F:sequence-specific DNA binding"/>
    <property type="evidence" value="ECO:0000318"/>
    <property type="project" value="GO_Central"/>
</dbReference>
<gene>
    <name evidence="1" type="ORF">BATDEDRAFT_34699</name>
</gene>
<dbReference type="GO" id="GO:0019185">
    <property type="term" value="C:snRNA-activating protein complex"/>
    <property type="evidence" value="ECO:0000318"/>
    <property type="project" value="GO_Central"/>
</dbReference>
<dbReference type="OrthoDB" id="10674536at2759"/>
<dbReference type="Proteomes" id="UP000007241">
    <property type="component" value="Unassembled WGS sequence"/>
</dbReference>
<accession>F4NY80</accession>
<dbReference type="PANTHER" id="PTHR15131:SF3">
    <property type="entry name" value="SNRNA-ACTIVATING PROTEIN COMPLEX SUBUNIT 1"/>
    <property type="match status" value="1"/>
</dbReference>
<sequence>MPRDATQAIAAAAPRKRNIRVNGTNKINLARYARRTSSEQISSSGIDKTVSGVNGISIRGLGAQSRKTKCKQEQAARDDIQSLLSRFSLRQSASLQDFRDDWRALGFFRIHTVATNSETYELILRTFYVALLELLDSCTSPYQQAGICFALYALFFSRPSSKPILLIHISPRQMHLVLNIQSACVKCNMFEAVSAITNLLGADAFLIVPYNVKAGGLSFPYFEPNIPRKDLSVSAISPHALYIRELVNDTFFKKSNVLSNMDDWNTYDHFMSQYTNLKKLLPQSITATLVQNDDDSKDPLLLHSKLYLYENTPSIVTNTIDPRFADTVRQTVDTYESIKQQRINILSSLTSKNHTMPFVYSDTPTDKGIAVSTALNDGDLLSPAMSIPIEPIKAFASSDDATLQPSYVRHSSEIGNSLESSVPLGTQATQDYTRHNVLIENLMAGLEFAGSSEFDVETFGKRGTDSLKFVYHVPSDESDNEYMDDTYY</sequence>
<name>F4NY80_BATDJ</name>
<dbReference type="GeneID" id="18240537"/>
<dbReference type="InParanoid" id="F4NY80"/>
<dbReference type="STRING" id="684364.F4NY80"/>
<evidence type="ECO:0000313" key="2">
    <source>
        <dbReference type="Proteomes" id="UP000007241"/>
    </source>
</evidence>
<proteinExistence type="predicted"/>
<dbReference type="GO" id="GO:0042795">
    <property type="term" value="P:snRNA transcription by RNA polymerase II"/>
    <property type="evidence" value="ECO:0000318"/>
    <property type="project" value="GO_Central"/>
</dbReference>
<dbReference type="HOGENOM" id="CLU_558940_0_0_1"/>
<dbReference type="RefSeq" id="XP_006677455.1">
    <property type="nucleotide sequence ID" value="XM_006677392.1"/>
</dbReference>
<protein>
    <submittedName>
        <fullName evidence="1">Expressed protein</fullName>
    </submittedName>
</protein>
<dbReference type="GO" id="GO:0042796">
    <property type="term" value="P:snRNA transcription by RNA polymerase III"/>
    <property type="evidence" value="ECO:0000318"/>
    <property type="project" value="GO_Central"/>
</dbReference>
<reference evidence="1 2" key="1">
    <citation type="submission" date="2009-12" db="EMBL/GenBank/DDBJ databases">
        <title>The draft genome of Batrachochytrium dendrobatidis.</title>
        <authorList>
            <consortium name="US DOE Joint Genome Institute (JGI-PGF)"/>
            <person name="Kuo A."/>
            <person name="Salamov A."/>
            <person name="Schmutz J."/>
            <person name="Lucas S."/>
            <person name="Pitluck S."/>
            <person name="Rosenblum E."/>
            <person name="Stajich J."/>
            <person name="Eisen M."/>
            <person name="Grigoriev I.V."/>
        </authorList>
    </citation>
    <scope>NUCLEOTIDE SEQUENCE [LARGE SCALE GENOMIC DNA]</scope>
    <source>
        <strain evidence="2">JAM81 / FGSC 10211</strain>
    </source>
</reference>
<organism evidence="1 2">
    <name type="scientific">Batrachochytrium dendrobatidis (strain JAM81 / FGSC 10211)</name>
    <name type="common">Frog chytrid fungus</name>
    <dbReference type="NCBI Taxonomy" id="684364"/>
    <lineage>
        <taxon>Eukaryota</taxon>
        <taxon>Fungi</taxon>
        <taxon>Fungi incertae sedis</taxon>
        <taxon>Chytridiomycota</taxon>
        <taxon>Chytridiomycota incertae sedis</taxon>
        <taxon>Chytridiomycetes</taxon>
        <taxon>Rhizophydiales</taxon>
        <taxon>Rhizophydiales incertae sedis</taxon>
        <taxon>Batrachochytrium</taxon>
    </lineage>
</organism>
<dbReference type="PANTHER" id="PTHR15131">
    <property type="entry name" value="SMALL NUCLEAR RNA ACTIVATING COMPLEX, POLYPEPTIDE 1"/>
    <property type="match status" value="1"/>
</dbReference>
<keyword evidence="2" id="KW-1185">Reference proteome</keyword>
<dbReference type="AlphaFoldDB" id="F4NY80"/>
<dbReference type="Pfam" id="PF09808">
    <property type="entry name" value="SNAPC1"/>
    <property type="match status" value="1"/>
</dbReference>
<evidence type="ECO:0000313" key="1">
    <source>
        <dbReference type="EMBL" id="EGF82274.1"/>
    </source>
</evidence>
<dbReference type="EMBL" id="GL882881">
    <property type="protein sequence ID" value="EGF82274.1"/>
    <property type="molecule type" value="Genomic_DNA"/>
</dbReference>